<reference evidence="1 2" key="1">
    <citation type="journal article" date="2003" name="Science">
        <title>Genome of Geobacter sulfurreducens: metal reduction in subsurface environments.</title>
        <authorList>
            <person name="Methe B.A."/>
            <person name="Nelson K.E."/>
            <person name="Eisen J.A."/>
            <person name="Paulsen I.T."/>
            <person name="Nelson W."/>
            <person name="Heidelberg J.F."/>
            <person name="Wu D."/>
            <person name="Wu M."/>
            <person name="Ward N."/>
            <person name="Beanan M.J."/>
            <person name="Dodson R.J."/>
            <person name="Madupu R."/>
            <person name="Brinkac L.M."/>
            <person name="Daugherty S.C."/>
            <person name="DeBoy R.T."/>
            <person name="Durkin A.S."/>
            <person name="Gwinn M."/>
            <person name="Kolonay J.F."/>
            <person name="Sullivan S.A."/>
            <person name="Haft D.H."/>
            <person name="Selengut J."/>
            <person name="Davidsen T.M."/>
            <person name="Zafar N."/>
            <person name="White O."/>
            <person name="Tran B."/>
            <person name="Romero C."/>
            <person name="Forberger H.A."/>
            <person name="Weidman J."/>
            <person name="Khouri H."/>
            <person name="Feldblyum T.V."/>
            <person name="Utterback T.R."/>
            <person name="Van Aken S.E."/>
            <person name="Lovley D.R."/>
            <person name="Fraser C.M."/>
        </authorList>
    </citation>
    <scope>NUCLEOTIDE SEQUENCE [LARGE SCALE GENOMIC DNA]</scope>
    <source>
        <strain evidence="2">ATCC 51573 / DSM 12127 / PCA</strain>
    </source>
</reference>
<organism evidence="1 2">
    <name type="scientific">Geobacter sulfurreducens (strain ATCC 51573 / DSM 12127 / PCA)</name>
    <dbReference type="NCBI Taxonomy" id="243231"/>
    <lineage>
        <taxon>Bacteria</taxon>
        <taxon>Pseudomonadati</taxon>
        <taxon>Thermodesulfobacteriota</taxon>
        <taxon>Desulfuromonadia</taxon>
        <taxon>Geobacterales</taxon>
        <taxon>Geobacteraceae</taxon>
        <taxon>Geobacter</taxon>
    </lineage>
</organism>
<gene>
    <name evidence="1" type="ordered locus">GSU1857</name>
</gene>
<dbReference type="InParanoid" id="Q74C19"/>
<name>Q74C19_GEOSL</name>
<dbReference type="RefSeq" id="WP_010942502.1">
    <property type="nucleotide sequence ID" value="NC_002939.5"/>
</dbReference>
<dbReference type="KEGG" id="gsu:GSU1857"/>
<dbReference type="OrthoDB" id="6244278at2"/>
<evidence type="ECO:0008006" key="3">
    <source>
        <dbReference type="Google" id="ProtNLM"/>
    </source>
</evidence>
<proteinExistence type="predicted"/>
<protein>
    <recommendedName>
        <fullName evidence="3">Bacterial repeat domain-containing protein</fullName>
    </recommendedName>
</protein>
<dbReference type="PATRIC" id="fig|243231.5.peg.1895"/>
<reference evidence="1 2" key="2">
    <citation type="journal article" date="2012" name="BMC Genomics">
        <title>Comparative genomic analysis of Geobacter sulfurreducens KN400, a strain with enhanced capacity for extracellular electron transfer and electricity production.</title>
        <authorList>
            <person name="Butler J.E."/>
            <person name="Young N.D."/>
            <person name="Aklujkar M."/>
            <person name="Lovley D.R."/>
        </authorList>
    </citation>
    <scope>NUCLEOTIDE SEQUENCE [LARGE SCALE GENOMIC DNA]</scope>
    <source>
        <strain evidence="2">ATCC 51573 / DSM 12127 / PCA</strain>
    </source>
</reference>
<accession>Q74C19</accession>
<dbReference type="EMBL" id="AE017180">
    <property type="protein sequence ID" value="AAR35233.1"/>
    <property type="molecule type" value="Genomic_DNA"/>
</dbReference>
<dbReference type="HOGENOM" id="CLU_865345_0_0_7"/>
<dbReference type="EnsemblBacteria" id="AAR35233">
    <property type="protein sequence ID" value="AAR35233"/>
    <property type="gene ID" value="GSU1857"/>
</dbReference>
<sequence>MILLAAGILVAMPMDRDAEAVVSKAFVTVGLTPSFTGVGSISFLVNNPAGTSYLSTTLLNQAASPNLVETTVTDANTISFFWAEVISGINTTSLPLFEFEYTVANDQYPAFSLGLDQNAGMGIYDVNILPLSTSLSSFVLATRYLTDTGVTQYPVTVTVSGAGSGTVTSNPAGLTCTSGPCLYGFDANSQVTLMPTPSSDSYFKAWTGSCTGTGNCVISSLAAGATVGAEFAKYQAIRIAGTTSYFDTVQDAYNTATTGAVLEAMATTSASLGALTMNTNKTITLKGGYNGDYTPSTTLTTTVGTITVAAGTLIAQNIVVN</sequence>
<evidence type="ECO:0000313" key="2">
    <source>
        <dbReference type="Proteomes" id="UP000000577"/>
    </source>
</evidence>
<dbReference type="STRING" id="243231.GSU1857"/>
<dbReference type="Proteomes" id="UP000000577">
    <property type="component" value="Chromosome"/>
</dbReference>
<evidence type="ECO:0000313" key="1">
    <source>
        <dbReference type="EMBL" id="AAR35233.1"/>
    </source>
</evidence>
<dbReference type="AlphaFoldDB" id="Q74C19"/>
<keyword evidence="2" id="KW-1185">Reference proteome</keyword>